<dbReference type="InterPro" id="IPR050553">
    <property type="entry name" value="Thioredoxin_ResA/DsbE_sf"/>
</dbReference>
<dbReference type="InterPro" id="IPR013766">
    <property type="entry name" value="Thioredoxin_domain"/>
</dbReference>
<sequence length="186" mass="19450">MMFLSLGIGSAIAVTMISVVSYFTKVPTTSTTTTSIPSSAPLVGHTVDDVHLPSLSTDGPREIHLPAHGTPTIVVFFASWCGPCREELPLISEWFLHKPSEIALVMVASNDTAAAATKFLQRSSVALPAALDADGTVASTTYGFGTLPETVFVDGEGVVQKVVYGAVSTKQLNAGTAQLLATITRN</sequence>
<dbReference type="GO" id="GO:0016491">
    <property type="term" value="F:oxidoreductase activity"/>
    <property type="evidence" value="ECO:0007669"/>
    <property type="project" value="InterPro"/>
</dbReference>
<name>A0A6J7EAT4_9ZZZZ</name>
<protein>
    <submittedName>
        <fullName evidence="2">Unannotated protein</fullName>
    </submittedName>
</protein>
<dbReference type="Gene3D" id="3.40.30.10">
    <property type="entry name" value="Glutaredoxin"/>
    <property type="match status" value="1"/>
</dbReference>
<dbReference type="InterPro" id="IPR000866">
    <property type="entry name" value="AhpC/TSA"/>
</dbReference>
<evidence type="ECO:0000259" key="1">
    <source>
        <dbReference type="PROSITE" id="PS51352"/>
    </source>
</evidence>
<dbReference type="GO" id="GO:0016209">
    <property type="term" value="F:antioxidant activity"/>
    <property type="evidence" value="ECO:0007669"/>
    <property type="project" value="InterPro"/>
</dbReference>
<dbReference type="AlphaFoldDB" id="A0A6J7EAT4"/>
<dbReference type="CDD" id="cd02966">
    <property type="entry name" value="TlpA_like_family"/>
    <property type="match status" value="1"/>
</dbReference>
<dbReference type="InterPro" id="IPR036249">
    <property type="entry name" value="Thioredoxin-like_sf"/>
</dbReference>
<accession>A0A6J7EAT4</accession>
<dbReference type="PROSITE" id="PS51352">
    <property type="entry name" value="THIOREDOXIN_2"/>
    <property type="match status" value="1"/>
</dbReference>
<dbReference type="InterPro" id="IPR017937">
    <property type="entry name" value="Thioredoxin_CS"/>
</dbReference>
<gene>
    <name evidence="2" type="ORF">UFOPK3381_01213</name>
</gene>
<dbReference type="PANTHER" id="PTHR42852:SF17">
    <property type="entry name" value="THIOREDOXIN-LIKE PROTEIN HI_1115"/>
    <property type="match status" value="1"/>
</dbReference>
<proteinExistence type="predicted"/>
<dbReference type="PROSITE" id="PS00194">
    <property type="entry name" value="THIOREDOXIN_1"/>
    <property type="match status" value="1"/>
</dbReference>
<dbReference type="PANTHER" id="PTHR42852">
    <property type="entry name" value="THIOL:DISULFIDE INTERCHANGE PROTEIN DSBE"/>
    <property type="match status" value="1"/>
</dbReference>
<dbReference type="Pfam" id="PF00578">
    <property type="entry name" value="AhpC-TSA"/>
    <property type="match status" value="1"/>
</dbReference>
<evidence type="ECO:0000313" key="2">
    <source>
        <dbReference type="EMBL" id="CAB4878455.1"/>
    </source>
</evidence>
<dbReference type="EMBL" id="CAFBLN010000081">
    <property type="protein sequence ID" value="CAB4878455.1"/>
    <property type="molecule type" value="Genomic_DNA"/>
</dbReference>
<dbReference type="SUPFAM" id="SSF52833">
    <property type="entry name" value="Thioredoxin-like"/>
    <property type="match status" value="1"/>
</dbReference>
<reference evidence="2" key="1">
    <citation type="submission" date="2020-05" db="EMBL/GenBank/DDBJ databases">
        <authorList>
            <person name="Chiriac C."/>
            <person name="Salcher M."/>
            <person name="Ghai R."/>
            <person name="Kavagutti S V."/>
        </authorList>
    </citation>
    <scope>NUCLEOTIDE SEQUENCE</scope>
</reference>
<organism evidence="2">
    <name type="scientific">freshwater metagenome</name>
    <dbReference type="NCBI Taxonomy" id="449393"/>
    <lineage>
        <taxon>unclassified sequences</taxon>
        <taxon>metagenomes</taxon>
        <taxon>ecological metagenomes</taxon>
    </lineage>
</organism>
<feature type="domain" description="Thioredoxin" evidence="1">
    <location>
        <begin position="41"/>
        <end position="181"/>
    </location>
</feature>